<dbReference type="GO" id="GO:0016787">
    <property type="term" value="F:hydrolase activity"/>
    <property type="evidence" value="ECO:0007669"/>
    <property type="project" value="UniProtKB-KW"/>
</dbReference>
<gene>
    <name evidence="3" type="ORF">ASZ90_008339</name>
</gene>
<dbReference type="EMBL" id="LNQE01001012">
    <property type="protein sequence ID" value="KUG21889.1"/>
    <property type="molecule type" value="Genomic_DNA"/>
</dbReference>
<dbReference type="Pfam" id="PF01336">
    <property type="entry name" value="tRNA_anti-codon"/>
    <property type="match status" value="1"/>
</dbReference>
<organism evidence="3">
    <name type="scientific">hydrocarbon metagenome</name>
    <dbReference type="NCBI Taxonomy" id="938273"/>
    <lineage>
        <taxon>unclassified sequences</taxon>
        <taxon>metagenomes</taxon>
        <taxon>ecological metagenomes</taxon>
    </lineage>
</organism>
<evidence type="ECO:0000313" key="3">
    <source>
        <dbReference type="EMBL" id="KUG21889.1"/>
    </source>
</evidence>
<dbReference type="GO" id="GO:0003676">
    <property type="term" value="F:nucleic acid binding"/>
    <property type="evidence" value="ECO:0007669"/>
    <property type="project" value="InterPro"/>
</dbReference>
<dbReference type="SUPFAM" id="SSF109604">
    <property type="entry name" value="HD-domain/PDEase-like"/>
    <property type="match status" value="1"/>
</dbReference>
<accession>A0A0W8FMC8</accession>
<dbReference type="InterPro" id="IPR006674">
    <property type="entry name" value="HD_domain"/>
</dbReference>
<dbReference type="PROSITE" id="PS51831">
    <property type="entry name" value="HD"/>
    <property type="match status" value="1"/>
</dbReference>
<dbReference type="SMART" id="SM00471">
    <property type="entry name" value="HDc"/>
    <property type="match status" value="1"/>
</dbReference>
<dbReference type="CDD" id="cd00077">
    <property type="entry name" value="HDc"/>
    <property type="match status" value="1"/>
</dbReference>
<comment type="caution">
    <text evidence="3">The sequence shown here is derived from an EMBL/GenBank/DDBJ whole genome shotgun (WGS) entry which is preliminary data.</text>
</comment>
<dbReference type="Pfam" id="PF01966">
    <property type="entry name" value="HD"/>
    <property type="match status" value="1"/>
</dbReference>
<name>A0A0W8FMC8_9ZZZZ</name>
<dbReference type="InterPro" id="IPR012340">
    <property type="entry name" value="NA-bd_OB-fold"/>
</dbReference>
<dbReference type="PANTHER" id="PTHR37294:SF1">
    <property type="entry name" value="3'-5' EXORIBONUCLEASE YHAM"/>
    <property type="match status" value="1"/>
</dbReference>
<keyword evidence="1" id="KW-0378">Hydrolase</keyword>
<dbReference type="InterPro" id="IPR003607">
    <property type="entry name" value="HD/PDEase_dom"/>
</dbReference>
<dbReference type="PANTHER" id="PTHR37294">
    <property type="entry name" value="3'-5' EXORIBONUCLEASE YHAM"/>
    <property type="match status" value="1"/>
</dbReference>
<dbReference type="AlphaFoldDB" id="A0A0W8FMC8"/>
<sequence>MKTKEIYLKDIKQGDKVASTFLATEKNMAFSLKGSPYLNVRLKDKTGELDGKIWDNATELDQQFKKGDVIYIEGKAANYKNSIQISIIKIKKIAWEDVEPTDYLPAAKGDVIDMFNEILTYVEKIQTKPLKNLLYAFMHDQKIAELFQRAPAAKGFHHIYLGGLLEHTLSVVRLLEKVSEHYTILNKDMVITGGILHDIGKIYEFSYDHIIDYSDEGRLIGHIVMGVEMINKKIAAIDDFPQQLALELRHIILSHHGEFEFGSPKRPKTLEALVVHYIDDLDAKFNAFQTFIDDSTNNDSDWTNYNRFLDRFIYKRK</sequence>
<evidence type="ECO:0000256" key="1">
    <source>
        <dbReference type="ARBA" id="ARBA00022801"/>
    </source>
</evidence>
<dbReference type="Gene3D" id="2.40.50.140">
    <property type="entry name" value="Nucleic acid-binding proteins"/>
    <property type="match status" value="1"/>
</dbReference>
<dbReference type="NCBIfam" id="TIGR00277">
    <property type="entry name" value="HDIG"/>
    <property type="match status" value="1"/>
</dbReference>
<dbReference type="GO" id="GO:0031125">
    <property type="term" value="P:rRNA 3'-end processing"/>
    <property type="evidence" value="ECO:0007669"/>
    <property type="project" value="TreeGrafter"/>
</dbReference>
<dbReference type="InterPro" id="IPR004365">
    <property type="entry name" value="NA-bd_OB_tRNA"/>
</dbReference>
<dbReference type="SUPFAM" id="SSF50249">
    <property type="entry name" value="Nucleic acid-binding proteins"/>
    <property type="match status" value="1"/>
</dbReference>
<feature type="domain" description="HD" evidence="2">
    <location>
        <begin position="164"/>
        <end position="284"/>
    </location>
</feature>
<dbReference type="InterPro" id="IPR006675">
    <property type="entry name" value="HDIG_dom"/>
</dbReference>
<reference evidence="3" key="1">
    <citation type="journal article" date="2015" name="Proc. Natl. Acad. Sci. U.S.A.">
        <title>Networks of energetic and metabolic interactions define dynamics in microbial communities.</title>
        <authorList>
            <person name="Embree M."/>
            <person name="Liu J.K."/>
            <person name="Al-Bassam M.M."/>
            <person name="Zengler K."/>
        </authorList>
    </citation>
    <scope>NUCLEOTIDE SEQUENCE</scope>
</reference>
<proteinExistence type="predicted"/>
<protein>
    <submittedName>
        <fullName evidence="3">3'-&gt;5' exoribonuclease bsu yham</fullName>
    </submittedName>
</protein>
<dbReference type="Gene3D" id="1.10.3210.10">
    <property type="entry name" value="Hypothetical protein af1432"/>
    <property type="match status" value="1"/>
</dbReference>
<evidence type="ECO:0000259" key="2">
    <source>
        <dbReference type="PROSITE" id="PS51831"/>
    </source>
</evidence>
<dbReference type="InterPro" id="IPR050798">
    <property type="entry name" value="YhaM_exoribonuc/phosphodiest"/>
</dbReference>